<dbReference type="PRINTS" id="PR00420">
    <property type="entry name" value="RNGMNOXGNASE"/>
</dbReference>
<evidence type="ECO:0000313" key="4">
    <source>
        <dbReference type="Proteomes" id="UP001241603"/>
    </source>
</evidence>
<dbReference type="Gene3D" id="3.30.70.2450">
    <property type="match status" value="1"/>
</dbReference>
<dbReference type="InterPro" id="IPR050631">
    <property type="entry name" value="PheA/TfdB_FAD_monoxygenase"/>
</dbReference>
<feature type="domain" description="FAD-binding" evidence="2">
    <location>
        <begin position="18"/>
        <end position="353"/>
    </location>
</feature>
<accession>A0ABU0H746</accession>
<dbReference type="Proteomes" id="UP001241603">
    <property type="component" value="Unassembled WGS sequence"/>
</dbReference>
<sequence>MSTTSHDADHWTGLAEPDAVIVGAGPVGLLIANQLGAQGLSVLVLEQLPELIDYPRGVGMDDECLRAIQAVGLVDGVLPHTTPNQWMRFVTGKGRCFASIEPRTDEFGWPRRNAFIQPLVDRVLADGLSRYPGVSLELGTRLDSFTQDNEGVTLKVVDRTGTTQTIRTRYMVAADGGKSAIRKALDIPFEGTTDSNRWIVIDVANDPVASPNAYMHCDPARPYVSIALPHGIRRFEFMLFAGEAPGDVVPPEMLRQMLAKVVADPDNIDLIRARIYTHNARLAKHFRKGRVLLAGDAAHIMPVWQGQGYNSGVRDAANLGWKLALVLKGIAGDELLDTYEEERREHARAMIDLSQTAGRIFSPTNPIVVGLRDAITWLLNYIPPVKRYFLEMRFKPMPRYKSGALFYGHGFDAASPVGRMFIQPMVETADRRVVRLDDIIGNGFALIAWGIDPSRWLSPATRRTLDRLGARIISVVPSVQLQHEHARYNDVTVVGDRDGRLKEWFGRNADPVILVRPDRFVGAACKPQSIDDGVVALTRAMSCHVEAIA</sequence>
<dbReference type="Pfam" id="PF01494">
    <property type="entry name" value="FAD_binding_3"/>
    <property type="match status" value="1"/>
</dbReference>
<dbReference type="Gene3D" id="3.40.30.120">
    <property type="match status" value="1"/>
</dbReference>
<gene>
    <name evidence="3" type="ORF">QO014_002515</name>
</gene>
<dbReference type="RefSeq" id="WP_266349032.1">
    <property type="nucleotide sequence ID" value="NZ_JAPKNG010000003.1"/>
</dbReference>
<comment type="caution">
    <text evidence="3">The sequence shown here is derived from an EMBL/GenBank/DDBJ whole genome shotgun (WGS) entry which is preliminary data.</text>
</comment>
<dbReference type="EMBL" id="JAUSVO010000003">
    <property type="protein sequence ID" value="MDQ0438123.1"/>
    <property type="molecule type" value="Genomic_DNA"/>
</dbReference>
<dbReference type="PANTHER" id="PTHR43476:SF3">
    <property type="entry name" value="FAD-BINDING MONOOXYGENASE"/>
    <property type="match status" value="1"/>
</dbReference>
<dbReference type="EC" id="1.14.13.127" evidence="3"/>
<dbReference type="NCBIfam" id="NF004829">
    <property type="entry name" value="PRK06183.1-3"/>
    <property type="match status" value="1"/>
</dbReference>
<evidence type="ECO:0000256" key="1">
    <source>
        <dbReference type="ARBA" id="ARBA00023002"/>
    </source>
</evidence>
<protein>
    <submittedName>
        <fullName evidence="3">3-(3-hydroxy-phenyl)propionate hydroxylase</fullName>
        <ecNumber evidence="3">1.14.13.127</ecNumber>
    </submittedName>
</protein>
<dbReference type="PANTHER" id="PTHR43476">
    <property type="entry name" value="3-(3-HYDROXY-PHENYL)PROPIONATE/3-HYDROXYCINNAMIC ACID HYDROXYLASE"/>
    <property type="match status" value="1"/>
</dbReference>
<dbReference type="NCBIfam" id="NF004831">
    <property type="entry name" value="PRK06183.1-5"/>
    <property type="match status" value="1"/>
</dbReference>
<keyword evidence="4" id="KW-1185">Reference proteome</keyword>
<dbReference type="InterPro" id="IPR036188">
    <property type="entry name" value="FAD/NAD-bd_sf"/>
</dbReference>
<dbReference type="GO" id="GO:0008688">
    <property type="term" value="F:3-(3-hydroxyphenyl)propionate hydroxylase activity"/>
    <property type="evidence" value="ECO:0007669"/>
    <property type="project" value="UniProtKB-EC"/>
</dbReference>
<reference evidence="3 4" key="1">
    <citation type="submission" date="2023-07" db="EMBL/GenBank/DDBJ databases">
        <title>Genomic Encyclopedia of Type Strains, Phase IV (KMG-IV): sequencing the most valuable type-strain genomes for metagenomic binning, comparative biology and taxonomic classification.</title>
        <authorList>
            <person name="Goeker M."/>
        </authorList>
    </citation>
    <scope>NUCLEOTIDE SEQUENCE [LARGE SCALE GENOMIC DNA]</scope>
    <source>
        <strain evidence="3 4">B6-8</strain>
    </source>
</reference>
<keyword evidence="1 3" id="KW-0560">Oxidoreductase</keyword>
<evidence type="ECO:0000259" key="2">
    <source>
        <dbReference type="Pfam" id="PF01494"/>
    </source>
</evidence>
<evidence type="ECO:0000313" key="3">
    <source>
        <dbReference type="EMBL" id="MDQ0438123.1"/>
    </source>
</evidence>
<proteinExistence type="predicted"/>
<organism evidence="3 4">
    <name type="scientific">Kaistia dalseonensis</name>
    <dbReference type="NCBI Taxonomy" id="410840"/>
    <lineage>
        <taxon>Bacteria</taxon>
        <taxon>Pseudomonadati</taxon>
        <taxon>Pseudomonadota</taxon>
        <taxon>Alphaproteobacteria</taxon>
        <taxon>Hyphomicrobiales</taxon>
        <taxon>Kaistiaceae</taxon>
        <taxon>Kaistia</taxon>
    </lineage>
</organism>
<name>A0ABU0H746_9HYPH</name>
<dbReference type="Gene3D" id="3.50.50.60">
    <property type="entry name" value="FAD/NAD(P)-binding domain"/>
    <property type="match status" value="1"/>
</dbReference>
<dbReference type="SUPFAM" id="SSF51905">
    <property type="entry name" value="FAD/NAD(P)-binding domain"/>
    <property type="match status" value="1"/>
</dbReference>
<dbReference type="InterPro" id="IPR002938">
    <property type="entry name" value="FAD-bd"/>
</dbReference>